<evidence type="ECO:0000313" key="2">
    <source>
        <dbReference type="EMBL" id="RHW42070.1"/>
    </source>
</evidence>
<evidence type="ECO:0000256" key="1">
    <source>
        <dbReference type="ARBA" id="ARBA00010552"/>
    </source>
</evidence>
<protein>
    <submittedName>
        <fullName evidence="2">RidA family protein</fullName>
    </submittedName>
</protein>
<keyword evidence="3" id="KW-1185">Reference proteome</keyword>
<comment type="caution">
    <text evidence="2">The sequence shown here is derived from an EMBL/GenBank/DDBJ whole genome shotgun (WGS) entry which is preliminary data.</text>
</comment>
<gene>
    <name evidence="2" type="ORF">D1B31_05370</name>
</gene>
<sequence length="127" mass="13847">MARRTYQAKSASASGPYSHAVDAGDFVYFSGQTAMNSIAEDKKASNIGDQTKLCFEHLFNALEAAGLTPDDVVKVNVFLTDMKHFAEMNEIYATMFSEPYPARTCVAVLGLPLGADVEIEMIAKRTN</sequence>
<dbReference type="Proteomes" id="UP000284416">
    <property type="component" value="Unassembled WGS sequence"/>
</dbReference>
<dbReference type="AlphaFoldDB" id="A0A417YX53"/>
<dbReference type="OrthoDB" id="9803101at2"/>
<dbReference type="InterPro" id="IPR006056">
    <property type="entry name" value="RidA"/>
</dbReference>
<dbReference type="GO" id="GO:0005829">
    <property type="term" value="C:cytosol"/>
    <property type="evidence" value="ECO:0007669"/>
    <property type="project" value="TreeGrafter"/>
</dbReference>
<dbReference type="FunFam" id="3.30.1330.40:FF:000001">
    <property type="entry name" value="L-PSP family endoribonuclease"/>
    <property type="match status" value="1"/>
</dbReference>
<proteinExistence type="inferred from homology"/>
<dbReference type="InterPro" id="IPR006175">
    <property type="entry name" value="YjgF/YER057c/UK114"/>
</dbReference>
<dbReference type="RefSeq" id="WP_118919725.1">
    <property type="nucleotide sequence ID" value="NZ_QWEG01000003.1"/>
</dbReference>
<dbReference type="EMBL" id="QWEG01000003">
    <property type="protein sequence ID" value="RHW42070.1"/>
    <property type="molecule type" value="Genomic_DNA"/>
</dbReference>
<accession>A0A417YX53</accession>
<dbReference type="Pfam" id="PF01042">
    <property type="entry name" value="Ribonuc_L-PSP"/>
    <property type="match status" value="1"/>
</dbReference>
<dbReference type="Gene3D" id="3.30.1330.40">
    <property type="entry name" value="RutC-like"/>
    <property type="match status" value="1"/>
</dbReference>
<dbReference type="InterPro" id="IPR035959">
    <property type="entry name" value="RutC-like_sf"/>
</dbReference>
<dbReference type="PANTHER" id="PTHR11803">
    <property type="entry name" value="2-IMINOBUTANOATE/2-IMINOPROPANOATE DEAMINASE RIDA"/>
    <property type="match status" value="1"/>
</dbReference>
<organism evidence="2 3">
    <name type="scientific">Neobacillus notoginsengisoli</name>
    <dbReference type="NCBI Taxonomy" id="1578198"/>
    <lineage>
        <taxon>Bacteria</taxon>
        <taxon>Bacillati</taxon>
        <taxon>Bacillota</taxon>
        <taxon>Bacilli</taxon>
        <taxon>Bacillales</taxon>
        <taxon>Bacillaceae</taxon>
        <taxon>Neobacillus</taxon>
    </lineage>
</organism>
<dbReference type="SUPFAM" id="SSF55298">
    <property type="entry name" value="YjgF-like"/>
    <property type="match status" value="1"/>
</dbReference>
<dbReference type="CDD" id="cd00448">
    <property type="entry name" value="YjgF_YER057c_UK114_family"/>
    <property type="match status" value="1"/>
</dbReference>
<dbReference type="PANTHER" id="PTHR11803:SF58">
    <property type="entry name" value="PROTEIN HMF1-RELATED"/>
    <property type="match status" value="1"/>
</dbReference>
<reference evidence="2 3" key="1">
    <citation type="journal article" date="2017" name="Int. J. Syst. Evol. Microbiol.">
        <title>Bacillus notoginsengisoli sp. nov., a novel bacterium isolated from the rhizosphere of Panax notoginseng.</title>
        <authorList>
            <person name="Zhang M.Y."/>
            <person name="Cheng J."/>
            <person name="Cai Y."/>
            <person name="Zhang T.Y."/>
            <person name="Wu Y.Y."/>
            <person name="Manikprabhu D."/>
            <person name="Li W.J."/>
            <person name="Zhang Y.X."/>
        </authorList>
    </citation>
    <scope>NUCLEOTIDE SEQUENCE [LARGE SCALE GENOMIC DNA]</scope>
    <source>
        <strain evidence="2 3">JCM 30743</strain>
    </source>
</reference>
<evidence type="ECO:0000313" key="3">
    <source>
        <dbReference type="Proteomes" id="UP000284416"/>
    </source>
</evidence>
<comment type="similarity">
    <text evidence="1">Belongs to the RutC family.</text>
</comment>
<dbReference type="NCBIfam" id="TIGR00004">
    <property type="entry name" value="Rid family detoxifying hydrolase"/>
    <property type="match status" value="1"/>
</dbReference>
<name>A0A417YX53_9BACI</name>
<dbReference type="GO" id="GO:0019239">
    <property type="term" value="F:deaminase activity"/>
    <property type="evidence" value="ECO:0007669"/>
    <property type="project" value="TreeGrafter"/>
</dbReference>